<evidence type="ECO:0000313" key="1">
    <source>
        <dbReference type="Ensembl" id="ENSPTIP00000008085.1"/>
    </source>
</evidence>
<protein>
    <submittedName>
        <fullName evidence="1">Uncharacterized protein</fullName>
    </submittedName>
</protein>
<dbReference type="Proteomes" id="UP000675900">
    <property type="component" value="Unassembled WGS sequence"/>
</dbReference>
<accession>A0A8C9JGX2</accession>
<dbReference type="GeneTree" id="ENSGT00910000147617"/>
<reference evidence="1" key="1">
    <citation type="submission" date="2025-08" db="UniProtKB">
        <authorList>
            <consortium name="Ensembl"/>
        </authorList>
    </citation>
    <scope>IDENTIFICATION</scope>
</reference>
<dbReference type="Ensembl" id="ENSPTIT00000011951.1">
    <property type="protein sequence ID" value="ENSPTIP00000008085.1"/>
    <property type="gene ID" value="ENSPTIG00000009550.1"/>
</dbReference>
<evidence type="ECO:0000313" key="2">
    <source>
        <dbReference type="Proteomes" id="UP000675900"/>
    </source>
</evidence>
<proteinExistence type="predicted"/>
<sequence>KTFCSPSVLRSTASREHNRALATHALGSSSQSCAFCGRLTQPPTTQNTER</sequence>
<dbReference type="AlphaFoldDB" id="A0A8C9JGX2"/>
<reference evidence="1" key="2">
    <citation type="submission" date="2025-09" db="UniProtKB">
        <authorList>
            <consortium name="Ensembl"/>
        </authorList>
    </citation>
    <scope>IDENTIFICATION</scope>
</reference>
<name>A0A8C9JGX2_PANTA</name>
<keyword evidence="2" id="KW-1185">Reference proteome</keyword>
<organism evidence="1 2">
    <name type="scientific">Panthera tigris altaica</name>
    <name type="common">Siberian tiger</name>
    <dbReference type="NCBI Taxonomy" id="74533"/>
    <lineage>
        <taxon>Eukaryota</taxon>
        <taxon>Metazoa</taxon>
        <taxon>Chordata</taxon>
        <taxon>Craniata</taxon>
        <taxon>Vertebrata</taxon>
        <taxon>Euteleostomi</taxon>
        <taxon>Mammalia</taxon>
        <taxon>Eutheria</taxon>
        <taxon>Laurasiatheria</taxon>
        <taxon>Carnivora</taxon>
        <taxon>Feliformia</taxon>
        <taxon>Felidae</taxon>
        <taxon>Pantherinae</taxon>
        <taxon>Panthera</taxon>
    </lineage>
</organism>